<name>A0AA41ZDU4_9GAMM</name>
<evidence type="ECO:0000256" key="2">
    <source>
        <dbReference type="ARBA" id="ARBA00001974"/>
    </source>
</evidence>
<dbReference type="Proteomes" id="UP001165678">
    <property type="component" value="Unassembled WGS sequence"/>
</dbReference>
<gene>
    <name evidence="14" type="primary">xdhB</name>
    <name evidence="14" type="ORF">OQ287_04355</name>
</gene>
<dbReference type="GO" id="GO:0005506">
    <property type="term" value="F:iron ion binding"/>
    <property type="evidence" value="ECO:0007669"/>
    <property type="project" value="InterPro"/>
</dbReference>
<evidence type="ECO:0000256" key="11">
    <source>
        <dbReference type="ARBA" id="ARBA00053029"/>
    </source>
</evidence>
<dbReference type="NCBIfam" id="TIGR02965">
    <property type="entry name" value="xanthine_xdhB"/>
    <property type="match status" value="1"/>
</dbReference>
<dbReference type="Gene3D" id="3.30.365.10">
    <property type="entry name" value="Aldehyde oxidase/xanthine dehydrogenase, molybdopterin binding domain"/>
    <property type="match status" value="4"/>
</dbReference>
<dbReference type="SMART" id="SM01008">
    <property type="entry name" value="Ald_Xan_dh_C"/>
    <property type="match status" value="1"/>
</dbReference>
<accession>A0AA41ZDU4</accession>
<evidence type="ECO:0000256" key="6">
    <source>
        <dbReference type="ARBA" id="ARBA00022723"/>
    </source>
</evidence>
<evidence type="ECO:0000256" key="5">
    <source>
        <dbReference type="ARBA" id="ARBA00022714"/>
    </source>
</evidence>
<dbReference type="SUPFAM" id="SSF54665">
    <property type="entry name" value="CO dehydrogenase molybdoprotein N-domain-like"/>
    <property type="match status" value="1"/>
</dbReference>
<evidence type="ECO:0000256" key="8">
    <source>
        <dbReference type="ARBA" id="ARBA00023004"/>
    </source>
</evidence>
<evidence type="ECO:0000259" key="13">
    <source>
        <dbReference type="SMART" id="SM01008"/>
    </source>
</evidence>
<dbReference type="GO" id="GO:0051537">
    <property type="term" value="F:2 iron, 2 sulfur cluster binding"/>
    <property type="evidence" value="ECO:0007669"/>
    <property type="project" value="UniProtKB-KW"/>
</dbReference>
<dbReference type="PANTHER" id="PTHR11908">
    <property type="entry name" value="XANTHINE DEHYDROGENASE"/>
    <property type="match status" value="1"/>
</dbReference>
<feature type="region of interest" description="Disordered" evidence="12">
    <location>
        <begin position="1"/>
        <end position="23"/>
    </location>
</feature>
<evidence type="ECO:0000256" key="12">
    <source>
        <dbReference type="SAM" id="MobiDB-lite"/>
    </source>
</evidence>
<dbReference type="Pfam" id="PF02738">
    <property type="entry name" value="MoCoBD_1"/>
    <property type="match status" value="1"/>
</dbReference>
<evidence type="ECO:0000256" key="4">
    <source>
        <dbReference type="ARBA" id="ARBA00022505"/>
    </source>
</evidence>
<evidence type="ECO:0000256" key="7">
    <source>
        <dbReference type="ARBA" id="ARBA00023002"/>
    </source>
</evidence>
<organism evidence="14 15">
    <name type="scientific">Larsenimonas rhizosphaerae</name>
    <dbReference type="NCBI Taxonomy" id="2944682"/>
    <lineage>
        <taxon>Bacteria</taxon>
        <taxon>Pseudomonadati</taxon>
        <taxon>Pseudomonadota</taxon>
        <taxon>Gammaproteobacteria</taxon>
        <taxon>Oceanospirillales</taxon>
        <taxon>Halomonadaceae</taxon>
        <taxon>Larsenimonas</taxon>
    </lineage>
</organism>
<keyword evidence="8" id="KW-0408">Iron</keyword>
<dbReference type="EC" id="1.17.1.4" evidence="14"/>
<keyword evidence="7 14" id="KW-0560">Oxidoreductase</keyword>
<dbReference type="Pfam" id="PF20256">
    <property type="entry name" value="MoCoBD_2"/>
    <property type="match status" value="1"/>
</dbReference>
<dbReference type="GO" id="GO:0030151">
    <property type="term" value="F:molybdenum ion binding"/>
    <property type="evidence" value="ECO:0007669"/>
    <property type="project" value="InterPro"/>
</dbReference>
<reference evidence="14" key="1">
    <citation type="submission" date="2022-11" db="EMBL/GenBank/DDBJ databases">
        <title>Larsenimonas rhizosphaerae sp. nov., isolated from a tidal mudflat.</title>
        <authorList>
            <person name="Lee S.D."/>
            <person name="Kim I.S."/>
        </authorList>
    </citation>
    <scope>NUCLEOTIDE SEQUENCE</scope>
    <source>
        <strain evidence="14">GH2-1</strain>
    </source>
</reference>
<dbReference type="AlphaFoldDB" id="A0AA41ZDU4"/>
<dbReference type="InterPro" id="IPR036856">
    <property type="entry name" value="Ald_Oxase/Xan_DH_a/b_sf"/>
</dbReference>
<dbReference type="InterPro" id="IPR008274">
    <property type="entry name" value="AldOxase/xan_DH_MoCoBD1"/>
</dbReference>
<feature type="region of interest" description="Disordered" evidence="12">
    <location>
        <begin position="166"/>
        <end position="187"/>
    </location>
</feature>
<evidence type="ECO:0000256" key="3">
    <source>
        <dbReference type="ARBA" id="ARBA00006849"/>
    </source>
</evidence>
<dbReference type="GO" id="GO:0004854">
    <property type="term" value="F:xanthine dehydrogenase activity"/>
    <property type="evidence" value="ECO:0007669"/>
    <property type="project" value="UniProtKB-EC"/>
</dbReference>
<dbReference type="PANTHER" id="PTHR11908:SF132">
    <property type="entry name" value="ALDEHYDE OXIDASE 1-RELATED"/>
    <property type="match status" value="1"/>
</dbReference>
<keyword evidence="5" id="KW-0001">2Fe-2S</keyword>
<dbReference type="Gene3D" id="3.90.1170.50">
    <property type="entry name" value="Aldehyde oxidase/xanthine dehydrogenase, a/b hammerhead"/>
    <property type="match status" value="1"/>
</dbReference>
<keyword evidence="15" id="KW-1185">Reference proteome</keyword>
<dbReference type="InterPro" id="IPR046867">
    <property type="entry name" value="AldOxase/xan_DH_MoCoBD2"/>
</dbReference>
<comment type="caution">
    <text evidence="14">The sequence shown here is derived from an EMBL/GenBank/DDBJ whole genome shotgun (WGS) entry which is preliminary data.</text>
</comment>
<comment type="similarity">
    <text evidence="3">Belongs to the xanthine dehydrogenase family.</text>
</comment>
<dbReference type="FunFam" id="3.30.365.10:FF:000002">
    <property type="entry name" value="Xanthine dehydrogenase oxidase"/>
    <property type="match status" value="1"/>
</dbReference>
<evidence type="ECO:0000313" key="14">
    <source>
        <dbReference type="EMBL" id="MCX2523464.1"/>
    </source>
</evidence>
<dbReference type="EMBL" id="JAPIVE010000001">
    <property type="protein sequence ID" value="MCX2523464.1"/>
    <property type="molecule type" value="Genomic_DNA"/>
</dbReference>
<comment type="cofactor">
    <cofactor evidence="1">
        <name>Mo-molybdopterin</name>
        <dbReference type="ChEBI" id="CHEBI:71302"/>
    </cofactor>
</comment>
<proteinExistence type="inferred from homology"/>
<comment type="cofactor">
    <cofactor evidence="10">
        <name>[2Fe-2S] cluster</name>
        <dbReference type="ChEBI" id="CHEBI:190135"/>
    </cofactor>
</comment>
<dbReference type="Pfam" id="PF01315">
    <property type="entry name" value="Ald_Xan_dh_C"/>
    <property type="match status" value="1"/>
</dbReference>
<dbReference type="InterPro" id="IPR016208">
    <property type="entry name" value="Ald_Oxase/xanthine_DH-like"/>
</dbReference>
<evidence type="ECO:0000256" key="1">
    <source>
        <dbReference type="ARBA" id="ARBA00001924"/>
    </source>
</evidence>
<evidence type="ECO:0000256" key="9">
    <source>
        <dbReference type="ARBA" id="ARBA00023014"/>
    </source>
</evidence>
<keyword evidence="9" id="KW-0411">Iron-sulfur</keyword>
<dbReference type="InterPro" id="IPR000674">
    <property type="entry name" value="Ald_Oxase/Xan_DH_a/b"/>
</dbReference>
<protein>
    <submittedName>
        <fullName evidence="14">Xanthine dehydrogenase molybdopterin binding subunit</fullName>
        <ecNumber evidence="14">1.17.1.4</ecNumber>
    </submittedName>
</protein>
<keyword evidence="6" id="KW-0479">Metal-binding</keyword>
<evidence type="ECO:0000313" key="15">
    <source>
        <dbReference type="Proteomes" id="UP001165678"/>
    </source>
</evidence>
<sequence>MRKLIPAPAPLPSDAATRHSAPHDSAVAHVTGRAIYVDDLPAHARMGYLAVGLSPHAHARLDGLTLDAVRQSPGVIDVITAADIPGRNEVGAVYPGDPLLAERELRYAGQPVFAVVATDLVSARRAVDKAVIHATPLPASLDAVEAIAQGLTVLPVHHHERATPLDRGSAMKNNTQTREAPGEAPAASHCVSGTLSIGGQEHFYLEGQIAQAEALDDDGIRILTSSQHPSEVQKLVAEVLDRPLHSIVAEVRRMGGGFGGKESQAAALGAMAALAAARNHCTVRFRLPRRDDMLMTGKRHPFETHYEVTTDDRGILRDTTISLIGNCGHSPDLSEGVVDRAMFHADNAYYLGNARVTGHRAMTHTASNTAFRGFGGPQGMMPIEAAMDDIARRLGLDPLDVRKRNLYTDQKDETHYGQRLDQHLIGPLIDQLEKQSDYRHRRQAITAFNQENPIIKRGLALTPVKFGISFTAQHLNQAGALLAIYTDGSVLINHGGTEMGQGLHTKVCQIVARVFDIPLGRVRISATRTDKVPNTSPTAASSGADLNGMAARDAALTLRARLLDLAAEQYRQPRDSLTFSDGQLIADGWSMPWEELIQAAYLKRVPLSATGFYSTPTIHYDKTTGKGHPFFYYAYGAAVSEVEIDTLTGEHRLRRVDILHDVGDSLNPAIDRGQIEGGFIQGAGWLTTEELKWDDKGTLLTTGPATYKIPAYSDAPPVFNVALLEGHPCSQATIYRSKAVGEPPFMLALSVWSALRDALSSLTNYTTSPALDVPATPERILLAVEAIKSASTPAACPEGADHG</sequence>
<dbReference type="InterPro" id="IPR014309">
    <property type="entry name" value="Xanthine_DH_Mopterin-bd_su"/>
</dbReference>
<comment type="cofactor">
    <cofactor evidence="11">
        <name>Mo-molybdopterin cytosine dinucleotide</name>
        <dbReference type="ChEBI" id="CHEBI:71308"/>
    </cofactor>
</comment>
<keyword evidence="4" id="KW-0500">Molybdenum</keyword>
<dbReference type="FunFam" id="3.30.365.10:FF:000001">
    <property type="entry name" value="Xanthine dehydrogenase oxidase"/>
    <property type="match status" value="1"/>
</dbReference>
<dbReference type="InterPro" id="IPR037165">
    <property type="entry name" value="AldOxase/xan_DH_Mopterin-bd_sf"/>
</dbReference>
<evidence type="ECO:0000256" key="10">
    <source>
        <dbReference type="ARBA" id="ARBA00034078"/>
    </source>
</evidence>
<feature type="domain" description="Aldehyde oxidase/xanthine dehydrogenase a/b hammerhead" evidence="13">
    <location>
        <begin position="31"/>
        <end position="138"/>
    </location>
</feature>
<dbReference type="SUPFAM" id="SSF56003">
    <property type="entry name" value="Molybdenum cofactor-binding domain"/>
    <property type="match status" value="1"/>
</dbReference>
<comment type="cofactor">
    <cofactor evidence="2">
        <name>FAD</name>
        <dbReference type="ChEBI" id="CHEBI:57692"/>
    </cofactor>
</comment>
<dbReference type="RefSeq" id="WP_265895708.1">
    <property type="nucleotide sequence ID" value="NZ_JAPIVE010000001.1"/>
</dbReference>